<keyword evidence="3" id="KW-1185">Reference proteome</keyword>
<dbReference type="AlphaFoldDB" id="A0A835MXG2"/>
<proteinExistence type="predicted"/>
<evidence type="ECO:0000313" key="2">
    <source>
        <dbReference type="EMBL" id="KAF9680509.1"/>
    </source>
</evidence>
<sequence length="112" mass="12465">MALRCHRYSSQDKRLCLTSCTEAKPTGGAETGEEVNLIEHQQLRKAVKREEAPMPASHSASESMSNCTWSHSTRVRSTGTQALCRVHPAPPGRHKANKDTFTFESYQNGYVT</sequence>
<organism evidence="2 3">
    <name type="scientific">Salix dunnii</name>
    <dbReference type="NCBI Taxonomy" id="1413687"/>
    <lineage>
        <taxon>Eukaryota</taxon>
        <taxon>Viridiplantae</taxon>
        <taxon>Streptophyta</taxon>
        <taxon>Embryophyta</taxon>
        <taxon>Tracheophyta</taxon>
        <taxon>Spermatophyta</taxon>
        <taxon>Magnoliopsida</taxon>
        <taxon>eudicotyledons</taxon>
        <taxon>Gunneridae</taxon>
        <taxon>Pentapetalae</taxon>
        <taxon>rosids</taxon>
        <taxon>fabids</taxon>
        <taxon>Malpighiales</taxon>
        <taxon>Salicaceae</taxon>
        <taxon>Saliceae</taxon>
        <taxon>Salix</taxon>
    </lineage>
</organism>
<evidence type="ECO:0000256" key="1">
    <source>
        <dbReference type="SAM" id="MobiDB-lite"/>
    </source>
</evidence>
<feature type="region of interest" description="Disordered" evidence="1">
    <location>
        <begin position="87"/>
        <end position="112"/>
    </location>
</feature>
<reference evidence="2 3" key="1">
    <citation type="submission" date="2020-10" db="EMBL/GenBank/DDBJ databases">
        <title>Plant Genome Project.</title>
        <authorList>
            <person name="Zhang R.-G."/>
        </authorList>
    </citation>
    <scope>NUCLEOTIDE SEQUENCE [LARGE SCALE GENOMIC DNA]</scope>
    <source>
        <strain evidence="2">FAFU-HL-1</strain>
        <tissue evidence="2">Leaf</tissue>
    </source>
</reference>
<gene>
    <name evidence="2" type="ORF">SADUNF_Sadunf06G0128800</name>
</gene>
<name>A0A835MXG2_9ROSI</name>
<accession>A0A835MXG2</accession>
<feature type="region of interest" description="Disordered" evidence="1">
    <location>
        <begin position="46"/>
        <end position="72"/>
    </location>
</feature>
<dbReference type="EMBL" id="JADGMS010000006">
    <property type="protein sequence ID" value="KAF9680509.1"/>
    <property type="molecule type" value="Genomic_DNA"/>
</dbReference>
<protein>
    <submittedName>
        <fullName evidence="2">Uncharacterized protein</fullName>
    </submittedName>
</protein>
<feature type="compositionally biased region" description="Polar residues" evidence="1">
    <location>
        <begin position="58"/>
        <end position="72"/>
    </location>
</feature>
<feature type="compositionally biased region" description="Polar residues" evidence="1">
    <location>
        <begin position="99"/>
        <end position="112"/>
    </location>
</feature>
<dbReference type="Proteomes" id="UP000657918">
    <property type="component" value="Unassembled WGS sequence"/>
</dbReference>
<comment type="caution">
    <text evidence="2">The sequence shown here is derived from an EMBL/GenBank/DDBJ whole genome shotgun (WGS) entry which is preliminary data.</text>
</comment>
<evidence type="ECO:0000313" key="3">
    <source>
        <dbReference type="Proteomes" id="UP000657918"/>
    </source>
</evidence>